<evidence type="ECO:0000313" key="3">
    <source>
        <dbReference type="Proteomes" id="UP000235015"/>
    </source>
</evidence>
<comment type="caution">
    <text evidence="2">The sequence shown here is derived from an EMBL/GenBank/DDBJ whole genome shotgun (WGS) entry which is preliminary data.</text>
</comment>
<reference evidence="2 3" key="1">
    <citation type="submission" date="2017-11" db="EMBL/GenBank/DDBJ databases">
        <title>Genome-resolved metagenomics identifies genetic mobility, metabolic interactions, and unexpected diversity in perchlorate-reducing communities.</title>
        <authorList>
            <person name="Barnum T.P."/>
            <person name="Figueroa I.A."/>
            <person name="Carlstrom C.I."/>
            <person name="Lucas L.N."/>
            <person name="Engelbrektson A.L."/>
            <person name="Coates J.D."/>
        </authorList>
    </citation>
    <scope>NUCLEOTIDE SEQUENCE [LARGE SCALE GENOMIC DNA]</scope>
    <source>
        <strain evidence="2">BM301</strain>
    </source>
</reference>
<dbReference type="AlphaFoldDB" id="A0A2N6CXQ7"/>
<name>A0A2N6CXQ7_9GAMM</name>
<protein>
    <recommendedName>
        <fullName evidence="1">VIT domain-containing protein</fullName>
    </recommendedName>
</protein>
<dbReference type="Proteomes" id="UP000235015">
    <property type="component" value="Unassembled WGS sequence"/>
</dbReference>
<accession>A0A2N6CXQ7</accession>
<dbReference type="PANTHER" id="PTHR45737:SF6">
    <property type="entry name" value="VON WILLEBRAND FACTOR A DOMAIN-CONTAINING PROTEIN 5A"/>
    <property type="match status" value="1"/>
</dbReference>
<dbReference type="EMBL" id="PKUN01000009">
    <property type="protein sequence ID" value="PLX62078.1"/>
    <property type="molecule type" value="Genomic_DNA"/>
</dbReference>
<dbReference type="RefSeq" id="WP_273438889.1">
    <property type="nucleotide sequence ID" value="NZ_PKUN01000009.1"/>
</dbReference>
<evidence type="ECO:0000313" key="2">
    <source>
        <dbReference type="EMBL" id="PLX62078.1"/>
    </source>
</evidence>
<evidence type="ECO:0000259" key="1">
    <source>
        <dbReference type="PROSITE" id="PS51468"/>
    </source>
</evidence>
<dbReference type="PANTHER" id="PTHR45737">
    <property type="entry name" value="VON WILLEBRAND FACTOR A DOMAIN-CONTAINING PROTEIN 5A"/>
    <property type="match status" value="1"/>
</dbReference>
<dbReference type="InterPro" id="IPR013694">
    <property type="entry name" value="VIT"/>
</dbReference>
<organism evidence="2 3">
    <name type="scientific">Sedimenticola selenatireducens</name>
    <dbReference type="NCBI Taxonomy" id="191960"/>
    <lineage>
        <taxon>Bacteria</taxon>
        <taxon>Pseudomonadati</taxon>
        <taxon>Pseudomonadota</taxon>
        <taxon>Gammaproteobacteria</taxon>
        <taxon>Chromatiales</taxon>
        <taxon>Sedimenticolaceae</taxon>
        <taxon>Sedimenticola</taxon>
    </lineage>
</organism>
<sequence>MPKQKPVNHLGRDMWFTSLASLLAGVVTSLLLGLLVFIFIRPVEAADNVGSLQSERIRPDLVQRGSLLLKQASGGVVVEVPVLHTDVAMNISGMLARVTVRQRFRNPAAEWVEGSYVFPLPEEAAVDRMRLRIGERLIEGEIREKGEARKAYEAARREGKKASLLDQERPNIFTTAVANIAPGETVQVEIEYQQAIPYSQGQFRLRFPLVVAPRYIPGYPSGSPEVTAFQGNGWARDTP</sequence>
<dbReference type="Pfam" id="PF08487">
    <property type="entry name" value="VIT"/>
    <property type="match status" value="1"/>
</dbReference>
<gene>
    <name evidence="2" type="ORF">C0630_08755</name>
</gene>
<dbReference type="SMART" id="SM00609">
    <property type="entry name" value="VIT"/>
    <property type="match status" value="1"/>
</dbReference>
<proteinExistence type="predicted"/>
<feature type="domain" description="VIT" evidence="1">
    <location>
        <begin position="66"/>
        <end position="194"/>
    </location>
</feature>
<dbReference type="PROSITE" id="PS51468">
    <property type="entry name" value="VIT"/>
    <property type="match status" value="1"/>
</dbReference>